<dbReference type="KEGG" id="svp:Pan189_05850"/>
<keyword evidence="1" id="KW-0732">Signal</keyword>
<evidence type="ECO:0000313" key="3">
    <source>
        <dbReference type="Proteomes" id="UP000317318"/>
    </source>
</evidence>
<evidence type="ECO:0000313" key="2">
    <source>
        <dbReference type="EMBL" id="QDT36230.1"/>
    </source>
</evidence>
<dbReference type="Proteomes" id="UP000317318">
    <property type="component" value="Chromosome"/>
</dbReference>
<feature type="signal peptide" evidence="1">
    <location>
        <begin position="1"/>
        <end position="21"/>
    </location>
</feature>
<accession>A0A517QXC6</accession>
<sequence length="268" mass="30004" precursor="true">MPKTFAILALWLLGLASTAKSDVPESEPIFKDGASCLFIGHSFFIPVAKSFDRIARQSGFTSHEVKLVFSPGPGGSPGRLWSNPRQRKRIDEALATGKIDLMGMTVGGGNKFEDYQRWIDLALKHNRETRFFIGVPWFFGGPRMESDRYNMAIEASGDQNFKTATELRKAYPKSHIYFINYGFVASELKGRFEEGRLPDVTKISGLGDEALFRDGLIGHGGPMMLEVSSLLWLKTLYGADIGKIKRSAYKSNVEEIVGKVTEYNERYK</sequence>
<dbReference type="OrthoDB" id="5714272at2"/>
<dbReference type="AlphaFoldDB" id="A0A517QXC6"/>
<proteinExistence type="predicted"/>
<feature type="chain" id="PRO_5021819509" evidence="1">
    <location>
        <begin position="22"/>
        <end position="268"/>
    </location>
</feature>
<gene>
    <name evidence="2" type="ORF">Pan189_05850</name>
</gene>
<name>A0A517QXC6_9PLAN</name>
<reference evidence="2 3" key="1">
    <citation type="submission" date="2019-02" db="EMBL/GenBank/DDBJ databases">
        <title>Deep-cultivation of Planctomycetes and their phenomic and genomic characterization uncovers novel biology.</title>
        <authorList>
            <person name="Wiegand S."/>
            <person name="Jogler M."/>
            <person name="Boedeker C."/>
            <person name="Pinto D."/>
            <person name="Vollmers J."/>
            <person name="Rivas-Marin E."/>
            <person name="Kohn T."/>
            <person name="Peeters S.H."/>
            <person name="Heuer A."/>
            <person name="Rast P."/>
            <person name="Oberbeckmann S."/>
            <person name="Bunk B."/>
            <person name="Jeske O."/>
            <person name="Meyerdierks A."/>
            <person name="Storesund J.E."/>
            <person name="Kallscheuer N."/>
            <person name="Luecker S."/>
            <person name="Lage O.M."/>
            <person name="Pohl T."/>
            <person name="Merkel B.J."/>
            <person name="Hornburger P."/>
            <person name="Mueller R.-W."/>
            <person name="Bruemmer F."/>
            <person name="Labrenz M."/>
            <person name="Spormann A.M."/>
            <person name="Op den Camp H."/>
            <person name="Overmann J."/>
            <person name="Amann R."/>
            <person name="Jetten M.S.M."/>
            <person name="Mascher T."/>
            <person name="Medema M.H."/>
            <person name="Devos D.P."/>
            <person name="Kaster A.-K."/>
            <person name="Ovreas L."/>
            <person name="Rohde M."/>
            <person name="Galperin M.Y."/>
            <person name="Jogler C."/>
        </authorList>
    </citation>
    <scope>NUCLEOTIDE SEQUENCE [LARGE SCALE GENOMIC DNA]</scope>
    <source>
        <strain evidence="2 3">Pan189</strain>
    </source>
</reference>
<dbReference type="EMBL" id="CP036268">
    <property type="protein sequence ID" value="QDT36230.1"/>
    <property type="molecule type" value="Genomic_DNA"/>
</dbReference>
<keyword evidence="3" id="KW-1185">Reference proteome</keyword>
<organism evidence="2 3">
    <name type="scientific">Stratiformator vulcanicus</name>
    <dbReference type="NCBI Taxonomy" id="2527980"/>
    <lineage>
        <taxon>Bacteria</taxon>
        <taxon>Pseudomonadati</taxon>
        <taxon>Planctomycetota</taxon>
        <taxon>Planctomycetia</taxon>
        <taxon>Planctomycetales</taxon>
        <taxon>Planctomycetaceae</taxon>
        <taxon>Stratiformator</taxon>
    </lineage>
</organism>
<dbReference type="RefSeq" id="WP_145362450.1">
    <property type="nucleotide sequence ID" value="NZ_CP036268.1"/>
</dbReference>
<protein>
    <submittedName>
        <fullName evidence="2">Uncharacterized protein</fullName>
    </submittedName>
</protein>
<evidence type="ECO:0000256" key="1">
    <source>
        <dbReference type="SAM" id="SignalP"/>
    </source>
</evidence>